<dbReference type="InterPro" id="IPR050223">
    <property type="entry name" value="D-isomer_2-hydroxyacid_DH"/>
</dbReference>
<organism evidence="6 7">
    <name type="scientific">Bionectria ochroleuca</name>
    <name type="common">Gliocladium roseum</name>
    <dbReference type="NCBI Taxonomy" id="29856"/>
    <lineage>
        <taxon>Eukaryota</taxon>
        <taxon>Fungi</taxon>
        <taxon>Dikarya</taxon>
        <taxon>Ascomycota</taxon>
        <taxon>Pezizomycotina</taxon>
        <taxon>Sordariomycetes</taxon>
        <taxon>Hypocreomycetidae</taxon>
        <taxon>Hypocreales</taxon>
        <taxon>Bionectriaceae</taxon>
        <taxon>Clonostachys</taxon>
    </lineage>
</organism>
<dbReference type="InterPro" id="IPR006139">
    <property type="entry name" value="D-isomer_2_OHA_DH_cat_dom"/>
</dbReference>
<dbReference type="PANTHER" id="PTHR10996:SF257">
    <property type="entry name" value="GLYOXYLATE REDUCTASE 1"/>
    <property type="match status" value="1"/>
</dbReference>
<sequence>MRLAQQYNVANISKIIQPTDRPGTVALVAEAASTVGPFYGAVIGMKNGPYERFDEELFGPLLPSLKIVACVNAGFNEFDLDWFTKNSIFVTNTLHAVAEPTADITIMLILNTLRDFSRFERQVKTGGWRGNPTAPPKDPNGLLLGIIGMGKIGKHVARKAQVFGMKVQYFNRRQIDAEEEKKLNVKYVSFSDLLATSDIVCINCPLTDETRGMIGEAEIASMKDGVFLINTGRGAVVEEAALIKGLWSGKIERAGLDVFDNEPVINPFFRGEDRCIVQPHMGSFTDVAWKNAYHECLANISALLSSGKPVSPVNTF</sequence>
<dbReference type="Proteomes" id="UP000766486">
    <property type="component" value="Unassembled WGS sequence"/>
</dbReference>
<evidence type="ECO:0000256" key="2">
    <source>
        <dbReference type="ARBA" id="ARBA00023002"/>
    </source>
</evidence>
<gene>
    <name evidence="6" type="ORF">CLO192961_LOCUS273275</name>
</gene>
<dbReference type="Pfam" id="PF00389">
    <property type="entry name" value="2-Hacid_dh"/>
    <property type="match status" value="1"/>
</dbReference>
<evidence type="ECO:0008006" key="8">
    <source>
        <dbReference type="Google" id="ProtNLM"/>
    </source>
</evidence>
<evidence type="ECO:0000259" key="4">
    <source>
        <dbReference type="Pfam" id="PF00389"/>
    </source>
</evidence>
<dbReference type="PROSITE" id="PS00065">
    <property type="entry name" value="D_2_HYDROXYACID_DH_1"/>
    <property type="match status" value="1"/>
</dbReference>
<comment type="similarity">
    <text evidence="1 3">Belongs to the D-isomer specific 2-hydroxyacid dehydrogenase family.</text>
</comment>
<dbReference type="InterPro" id="IPR029753">
    <property type="entry name" value="D-isomer_DH_CS"/>
</dbReference>
<comment type="caution">
    <text evidence="6">The sequence shown here is derived from an EMBL/GenBank/DDBJ whole genome shotgun (WGS) entry which is preliminary data.</text>
</comment>
<evidence type="ECO:0000313" key="7">
    <source>
        <dbReference type="Proteomes" id="UP000766486"/>
    </source>
</evidence>
<dbReference type="SUPFAM" id="SSF51735">
    <property type="entry name" value="NAD(P)-binding Rossmann-fold domains"/>
    <property type="match status" value="1"/>
</dbReference>
<protein>
    <recommendedName>
        <fullName evidence="8">D-isomer specific 2-hydroxyacid dehydrogenase NAD-binding domain-containing protein</fullName>
    </recommendedName>
</protein>
<keyword evidence="2 3" id="KW-0560">Oxidoreductase</keyword>
<reference evidence="6 7" key="1">
    <citation type="submission" date="2019-06" db="EMBL/GenBank/DDBJ databases">
        <authorList>
            <person name="Broberg M."/>
        </authorList>
    </citation>
    <scope>NUCLEOTIDE SEQUENCE [LARGE SCALE GENOMIC DNA]</scope>
</reference>
<evidence type="ECO:0000256" key="1">
    <source>
        <dbReference type="ARBA" id="ARBA00005854"/>
    </source>
</evidence>
<accession>A0ABY6UIW6</accession>
<dbReference type="Gene3D" id="3.40.50.720">
    <property type="entry name" value="NAD(P)-binding Rossmann-like Domain"/>
    <property type="match status" value="2"/>
</dbReference>
<dbReference type="Pfam" id="PF02826">
    <property type="entry name" value="2-Hacid_dh_C"/>
    <property type="match status" value="1"/>
</dbReference>
<evidence type="ECO:0000313" key="6">
    <source>
        <dbReference type="EMBL" id="VUC29952.1"/>
    </source>
</evidence>
<feature type="domain" description="D-isomer specific 2-hydroxyacid dehydrogenase catalytic" evidence="4">
    <location>
        <begin position="42"/>
        <end position="314"/>
    </location>
</feature>
<dbReference type="PROSITE" id="PS00671">
    <property type="entry name" value="D_2_HYDROXYACID_DH_3"/>
    <property type="match status" value="1"/>
</dbReference>
<dbReference type="InterPro" id="IPR006140">
    <property type="entry name" value="D-isomer_DH_NAD-bd"/>
</dbReference>
<name>A0ABY6UIW6_BIOOC</name>
<dbReference type="PROSITE" id="PS00670">
    <property type="entry name" value="D_2_HYDROXYACID_DH_2"/>
    <property type="match status" value="1"/>
</dbReference>
<dbReference type="PANTHER" id="PTHR10996">
    <property type="entry name" value="2-HYDROXYACID DEHYDROGENASE-RELATED"/>
    <property type="match status" value="1"/>
</dbReference>
<dbReference type="InterPro" id="IPR036291">
    <property type="entry name" value="NAD(P)-bd_dom_sf"/>
</dbReference>
<evidence type="ECO:0000256" key="3">
    <source>
        <dbReference type="RuleBase" id="RU003719"/>
    </source>
</evidence>
<feature type="domain" description="D-isomer specific 2-hydroxyacid dehydrogenase NAD-binding" evidence="5">
    <location>
        <begin position="106"/>
        <end position="282"/>
    </location>
</feature>
<evidence type="ECO:0000259" key="5">
    <source>
        <dbReference type="Pfam" id="PF02826"/>
    </source>
</evidence>
<keyword evidence="7" id="KW-1185">Reference proteome</keyword>
<dbReference type="EMBL" id="CABFNS010000812">
    <property type="protein sequence ID" value="VUC29952.1"/>
    <property type="molecule type" value="Genomic_DNA"/>
</dbReference>
<proteinExistence type="inferred from homology"/>
<dbReference type="CDD" id="cd12168">
    <property type="entry name" value="Mand_dh_like"/>
    <property type="match status" value="1"/>
</dbReference>
<dbReference type="InterPro" id="IPR029752">
    <property type="entry name" value="D-isomer_DH_CS1"/>
</dbReference>
<dbReference type="SUPFAM" id="SSF52283">
    <property type="entry name" value="Formate/glycerate dehydrogenase catalytic domain-like"/>
    <property type="match status" value="1"/>
</dbReference>